<proteinExistence type="inferred from homology"/>
<dbReference type="RefSeq" id="WP_307015582.1">
    <property type="nucleotide sequence ID" value="NZ_JAUANV010000005.1"/>
</dbReference>
<sequence length="261" mass="27034">MQASSRRAGGNAGQIDLNADMGESFGVYKLGQDEALLGVVTSANIACGFHAGDPTTMRVVVEQALAAGVAIGAHPGLPDRVGFGRRELAITPEEAFDLTLYQVGALHGVVRALGGQLRHVKPHGALYNMAAARFDLASAIAEAVRRVDDQLILVGLAGSALVTAAHQASIAARSEVFADRRYRADGSLVPRRQAGAVIEDPAEAVAQAVQMATAGVVKAEDGSRVPVAADTLCIHGDGSHAVTFAMQIRRALEEAGVRVVA</sequence>
<protein>
    <recommendedName>
        <fullName evidence="1">5-oxoprolinase subunit A</fullName>
        <shortName evidence="1">5-OPase subunit A</shortName>
        <ecNumber evidence="1">3.5.2.9</ecNumber>
    </recommendedName>
    <alternativeName>
        <fullName evidence="1">5-oxoprolinase (ATP-hydrolyzing) subunit A</fullName>
    </alternativeName>
</protein>
<accession>A0ABT9XD79</accession>
<dbReference type="PANTHER" id="PTHR30292:SF0">
    <property type="entry name" value="5-OXOPROLINASE SUBUNIT A"/>
    <property type="match status" value="1"/>
</dbReference>
<evidence type="ECO:0000313" key="3">
    <source>
        <dbReference type="Proteomes" id="UP001232973"/>
    </source>
</evidence>
<dbReference type="EC" id="3.5.2.9" evidence="1"/>
<dbReference type="SUPFAM" id="SSF88713">
    <property type="entry name" value="Glycoside hydrolase/deacetylase"/>
    <property type="match status" value="1"/>
</dbReference>
<comment type="catalytic activity">
    <reaction evidence="1">
        <text>5-oxo-L-proline + ATP + 2 H2O = L-glutamate + ADP + phosphate + H(+)</text>
        <dbReference type="Rhea" id="RHEA:10348"/>
        <dbReference type="ChEBI" id="CHEBI:15377"/>
        <dbReference type="ChEBI" id="CHEBI:15378"/>
        <dbReference type="ChEBI" id="CHEBI:29985"/>
        <dbReference type="ChEBI" id="CHEBI:30616"/>
        <dbReference type="ChEBI" id="CHEBI:43474"/>
        <dbReference type="ChEBI" id="CHEBI:58402"/>
        <dbReference type="ChEBI" id="CHEBI:456216"/>
        <dbReference type="EC" id="3.5.2.9"/>
    </reaction>
</comment>
<dbReference type="Proteomes" id="UP001232973">
    <property type="component" value="Unassembled WGS sequence"/>
</dbReference>
<dbReference type="Gene3D" id="3.20.20.370">
    <property type="entry name" value="Glycoside hydrolase/deacetylase"/>
    <property type="match status" value="1"/>
</dbReference>
<dbReference type="NCBIfam" id="NF003816">
    <property type="entry name" value="PRK05406.1-5"/>
    <property type="match status" value="1"/>
</dbReference>
<dbReference type="CDD" id="cd10787">
    <property type="entry name" value="LamB_YcsF_like"/>
    <property type="match status" value="1"/>
</dbReference>
<dbReference type="EMBL" id="JAUSTP010000001">
    <property type="protein sequence ID" value="MDQ0188247.1"/>
    <property type="molecule type" value="Genomic_DNA"/>
</dbReference>
<keyword evidence="1" id="KW-0378">Hydrolase</keyword>
<dbReference type="InterPro" id="IPR011330">
    <property type="entry name" value="Glyco_hydro/deAcase_b/a-brl"/>
</dbReference>
<gene>
    <name evidence="1" type="primary">pxpA</name>
    <name evidence="2" type="ORF">J2S03_000051</name>
</gene>
<keyword evidence="1" id="KW-0067">ATP-binding</keyword>
<evidence type="ECO:0000313" key="2">
    <source>
        <dbReference type="EMBL" id="MDQ0188247.1"/>
    </source>
</evidence>
<comment type="function">
    <text evidence="1">Catalyzes the cleavage of 5-oxoproline to form L-glutamate coupled to the hydrolysis of ATP to ADP and inorganic phosphate.</text>
</comment>
<evidence type="ECO:0000256" key="1">
    <source>
        <dbReference type="HAMAP-Rule" id="MF_00691"/>
    </source>
</evidence>
<comment type="similarity">
    <text evidence="1">Belongs to the LamB/PxpA family.</text>
</comment>
<reference evidence="2 3" key="1">
    <citation type="submission" date="2023-07" db="EMBL/GenBank/DDBJ databases">
        <title>Genomic Encyclopedia of Type Strains, Phase IV (KMG-IV): sequencing the most valuable type-strain genomes for metagenomic binning, comparative biology and taxonomic classification.</title>
        <authorList>
            <person name="Goeker M."/>
        </authorList>
    </citation>
    <scope>NUCLEOTIDE SEQUENCE [LARGE SCALE GENOMIC DNA]</scope>
    <source>
        <strain evidence="2 3">DSM 4006</strain>
    </source>
</reference>
<comment type="caution">
    <text evidence="2">The sequence shown here is derived from an EMBL/GenBank/DDBJ whole genome shotgun (WGS) entry which is preliminary data.</text>
</comment>
<dbReference type="HAMAP" id="MF_00691">
    <property type="entry name" value="PxpA"/>
    <property type="match status" value="1"/>
</dbReference>
<dbReference type="PANTHER" id="PTHR30292">
    <property type="entry name" value="UNCHARACTERIZED PROTEIN YBGL-RELATED"/>
    <property type="match status" value="1"/>
</dbReference>
<name>A0ABT9XD79_9BACL</name>
<keyword evidence="3" id="KW-1185">Reference proteome</keyword>
<organism evidence="2 3">
    <name type="scientific">Alicyclobacillus cycloheptanicus</name>
    <dbReference type="NCBI Taxonomy" id="1457"/>
    <lineage>
        <taxon>Bacteria</taxon>
        <taxon>Bacillati</taxon>
        <taxon>Bacillota</taxon>
        <taxon>Bacilli</taxon>
        <taxon>Bacillales</taxon>
        <taxon>Alicyclobacillaceae</taxon>
        <taxon>Alicyclobacillus</taxon>
    </lineage>
</organism>
<dbReference type="NCBIfam" id="NF003814">
    <property type="entry name" value="PRK05406.1-3"/>
    <property type="match status" value="1"/>
</dbReference>
<dbReference type="InterPro" id="IPR005501">
    <property type="entry name" value="LamB/YcsF/PxpA-like"/>
</dbReference>
<comment type="subunit">
    <text evidence="1">Forms a complex composed of PxpA, PxpB and PxpC.</text>
</comment>
<dbReference type="Pfam" id="PF03746">
    <property type="entry name" value="LamB_YcsF"/>
    <property type="match status" value="1"/>
</dbReference>
<keyword evidence="1" id="KW-0547">Nucleotide-binding</keyword>